<dbReference type="AlphaFoldDB" id="A0A5K3FNI9"/>
<name>A0A5K3FNI9_MESCO</name>
<accession>A0A5K3FNI9</accession>
<evidence type="ECO:0000313" key="1">
    <source>
        <dbReference type="WBParaSite" id="MCU_009916-RA"/>
    </source>
</evidence>
<dbReference type="WBParaSite" id="MCU_009916-RA">
    <property type="protein sequence ID" value="MCU_009916-RA"/>
    <property type="gene ID" value="MCU_009916"/>
</dbReference>
<organism evidence="1">
    <name type="scientific">Mesocestoides corti</name>
    <name type="common">Flatworm</name>
    <dbReference type="NCBI Taxonomy" id="53468"/>
    <lineage>
        <taxon>Eukaryota</taxon>
        <taxon>Metazoa</taxon>
        <taxon>Spiralia</taxon>
        <taxon>Lophotrochozoa</taxon>
        <taxon>Platyhelminthes</taxon>
        <taxon>Cestoda</taxon>
        <taxon>Eucestoda</taxon>
        <taxon>Cyclophyllidea</taxon>
        <taxon>Mesocestoididae</taxon>
        <taxon>Mesocestoides</taxon>
    </lineage>
</organism>
<sequence length="97" mass="10633">MLLGFAVEVPVENCSHLRALNMSSGWTECTVVNPEWFDLGRRRRRWMARAVVMNVAARARPLNQVARARHGAAAAAGATASLEIKVRRSADTSQSSL</sequence>
<reference evidence="1" key="1">
    <citation type="submission" date="2019-11" db="UniProtKB">
        <authorList>
            <consortium name="WormBaseParasite"/>
        </authorList>
    </citation>
    <scope>IDENTIFICATION</scope>
</reference>
<protein>
    <submittedName>
        <fullName evidence="1">Uncharacterized protein</fullName>
    </submittedName>
</protein>
<proteinExistence type="predicted"/>